<dbReference type="SUPFAM" id="SSF103473">
    <property type="entry name" value="MFS general substrate transporter"/>
    <property type="match status" value="1"/>
</dbReference>
<feature type="transmembrane region" description="Helical" evidence="2">
    <location>
        <begin position="122"/>
        <end position="141"/>
    </location>
</feature>
<feature type="transmembrane region" description="Helical" evidence="2">
    <location>
        <begin position="20"/>
        <end position="40"/>
    </location>
</feature>
<dbReference type="InterPro" id="IPR039672">
    <property type="entry name" value="MFS_2"/>
</dbReference>
<dbReference type="PANTHER" id="PTHR11328">
    <property type="entry name" value="MAJOR FACILITATOR SUPERFAMILY DOMAIN-CONTAINING PROTEIN"/>
    <property type="match status" value="1"/>
</dbReference>
<feature type="transmembrane region" description="Helical" evidence="2">
    <location>
        <begin position="161"/>
        <end position="182"/>
    </location>
</feature>
<feature type="transmembrane region" description="Helical" evidence="2">
    <location>
        <begin position="92"/>
        <end position="110"/>
    </location>
</feature>
<feature type="transmembrane region" description="Helical" evidence="2">
    <location>
        <begin position="330"/>
        <end position="348"/>
    </location>
</feature>
<dbReference type="PANTHER" id="PTHR11328:SF28">
    <property type="entry name" value="MAJOR FACILITATOR SUPERFAMILY DOMAIN-CONTAINING PROTEIN 12"/>
    <property type="match status" value="1"/>
</dbReference>
<evidence type="ECO:0000313" key="3">
    <source>
        <dbReference type="EMBL" id="KAK2161373.1"/>
    </source>
</evidence>
<accession>A0AAD9JXT2</accession>
<name>A0AAD9JXT2_RIDPI</name>
<feature type="transmembrane region" description="Helical" evidence="2">
    <location>
        <begin position="354"/>
        <end position="379"/>
    </location>
</feature>
<dbReference type="Proteomes" id="UP001209878">
    <property type="component" value="Unassembled WGS sequence"/>
</dbReference>
<comment type="similarity">
    <text evidence="1">Belongs to the major facilitator superfamily.</text>
</comment>
<dbReference type="CDD" id="cd17491">
    <property type="entry name" value="MFS_MFSD12"/>
    <property type="match status" value="1"/>
</dbReference>
<comment type="caution">
    <text evidence="3">The sequence shown here is derived from an EMBL/GenBank/DDBJ whole genome shotgun (WGS) entry which is preliminary data.</text>
</comment>
<feature type="transmembrane region" description="Helical" evidence="2">
    <location>
        <begin position="434"/>
        <end position="454"/>
    </location>
</feature>
<dbReference type="FunFam" id="1.20.1250.20:FF:000431">
    <property type="entry name" value="Predicted protein"/>
    <property type="match status" value="1"/>
</dbReference>
<keyword evidence="2" id="KW-0812">Transmembrane</keyword>
<evidence type="ECO:0000256" key="1">
    <source>
        <dbReference type="ARBA" id="ARBA00008335"/>
    </source>
</evidence>
<dbReference type="GO" id="GO:0015293">
    <property type="term" value="F:symporter activity"/>
    <property type="evidence" value="ECO:0007669"/>
    <property type="project" value="InterPro"/>
</dbReference>
<gene>
    <name evidence="3" type="ORF">NP493_1587g00039</name>
</gene>
<sequence>MSPPSSDVHHQLSHVQRFSYGVGHVLNDLCASVWFSYLLIYFHDVIQFDNVLAGYTMLAGQIADAIATPFIGYEVDRTNGCCKYGKRKSWHIVGTVCVIASFPFILSRCINCHHSACWAQFIYYLPFVVIFQFGWAATQISHLSLIPQLSPYQNERVGLNALRYTFTVLSNILVYGVTWLLLGIDSRGTQRELTSADAPRFQILVLVLLVVGAVFSVIFHIGTKEDISYDRSSLTVAVNDVKPDADNAPKSDSLQWSCWLKEFQFYQVALLYMCSRLVVNLSQVYLPMYLTSSLKLDKSYIAIIPLVVYVSGFLSSLVMKSLNICAGRKVTYVLGAMTVIGYSVWTWFLSAASLWQVFAMAVLLGIGTSTVLVTALSMTADLIGDNVSSGAFVYGALSFTDKLSNGIAVLVIQHLHPCRGVVCCSDCIWFYRNVMTFVPAGFAILAILTLLTLAPQRIGRLGKHKGAYVDNCQP</sequence>
<organism evidence="3 4">
    <name type="scientific">Ridgeia piscesae</name>
    <name type="common">Tubeworm</name>
    <dbReference type="NCBI Taxonomy" id="27915"/>
    <lineage>
        <taxon>Eukaryota</taxon>
        <taxon>Metazoa</taxon>
        <taxon>Spiralia</taxon>
        <taxon>Lophotrochozoa</taxon>
        <taxon>Annelida</taxon>
        <taxon>Polychaeta</taxon>
        <taxon>Sedentaria</taxon>
        <taxon>Canalipalpata</taxon>
        <taxon>Sabellida</taxon>
        <taxon>Siboglinidae</taxon>
        <taxon>Ridgeia</taxon>
    </lineage>
</organism>
<protein>
    <recommendedName>
        <fullName evidence="5">Major facilitator superfamily domain-containing protein 12-like</fullName>
    </recommendedName>
</protein>
<evidence type="ECO:0008006" key="5">
    <source>
        <dbReference type="Google" id="ProtNLM"/>
    </source>
</evidence>
<reference evidence="3" key="1">
    <citation type="journal article" date="2023" name="Mol. Biol. Evol.">
        <title>Third-Generation Sequencing Reveals the Adaptive Role of the Epigenome in Three Deep-Sea Polychaetes.</title>
        <authorList>
            <person name="Perez M."/>
            <person name="Aroh O."/>
            <person name="Sun Y."/>
            <person name="Lan Y."/>
            <person name="Juniper S.K."/>
            <person name="Young C.R."/>
            <person name="Angers B."/>
            <person name="Qian P.Y."/>
        </authorList>
    </citation>
    <scope>NUCLEOTIDE SEQUENCE</scope>
    <source>
        <strain evidence="3">R07B-5</strain>
    </source>
</reference>
<feature type="transmembrane region" description="Helical" evidence="2">
    <location>
        <begin position="52"/>
        <end position="72"/>
    </location>
</feature>
<proteinExistence type="inferred from homology"/>
<keyword evidence="2" id="KW-0472">Membrane</keyword>
<keyword evidence="4" id="KW-1185">Reference proteome</keyword>
<dbReference type="GO" id="GO:0005886">
    <property type="term" value="C:plasma membrane"/>
    <property type="evidence" value="ECO:0007669"/>
    <property type="project" value="TreeGrafter"/>
</dbReference>
<dbReference type="Pfam" id="PF13347">
    <property type="entry name" value="MFS_2"/>
    <property type="match status" value="1"/>
</dbReference>
<dbReference type="FunFam" id="1.20.1250.20:FF:000206">
    <property type="entry name" value="Major facilitator superfamily domain containing 12"/>
    <property type="match status" value="1"/>
</dbReference>
<keyword evidence="2" id="KW-1133">Transmembrane helix</keyword>
<evidence type="ECO:0000256" key="2">
    <source>
        <dbReference type="SAM" id="Phobius"/>
    </source>
</evidence>
<dbReference type="EMBL" id="JAODUO010001585">
    <property type="protein sequence ID" value="KAK2161373.1"/>
    <property type="molecule type" value="Genomic_DNA"/>
</dbReference>
<dbReference type="AlphaFoldDB" id="A0AAD9JXT2"/>
<dbReference type="Gene3D" id="1.20.1250.20">
    <property type="entry name" value="MFS general substrate transporter like domains"/>
    <property type="match status" value="2"/>
</dbReference>
<feature type="transmembrane region" description="Helical" evidence="2">
    <location>
        <begin position="299"/>
        <end position="318"/>
    </location>
</feature>
<dbReference type="InterPro" id="IPR036259">
    <property type="entry name" value="MFS_trans_sf"/>
</dbReference>
<evidence type="ECO:0000313" key="4">
    <source>
        <dbReference type="Proteomes" id="UP001209878"/>
    </source>
</evidence>
<dbReference type="GO" id="GO:0008643">
    <property type="term" value="P:carbohydrate transport"/>
    <property type="evidence" value="ECO:0007669"/>
    <property type="project" value="InterPro"/>
</dbReference>
<feature type="transmembrane region" description="Helical" evidence="2">
    <location>
        <begin position="203"/>
        <end position="222"/>
    </location>
</feature>